<accession>D9PWW9</accession>
<gene>
    <name evidence="2" type="ordered locus">MTBMA_c11230</name>
</gene>
<dbReference type="PATRIC" id="fig|79929.8.peg.1094"/>
<dbReference type="InterPro" id="IPR037456">
    <property type="entry name" value="MA1715-like"/>
</dbReference>
<dbReference type="InterPro" id="IPR007183">
    <property type="entry name" value="UPF0280"/>
</dbReference>
<sequence length="241" mass="25362">MTAENINIGETHIRLRTDIEDHGVAGFILGERMKLIGHIQRNHEFLTSLEPIHVSEGPLIVRMMSRASGKADVGPMAAVAGTIAQLSLMHLMGLGSRCSIVDNGGDIALVNNRKVTVGLYAGSSSLSGTVGFLLKPGSPRGICTSSGTVGHSISFGRADSVTVFASEASTADALATSIANSADGPDDRSAVESALERADDFREHFRGVMIVVGEHAGTVGKIPKLVMTDRKAVLSDLWEEV</sequence>
<reference key="1">
    <citation type="submission" date="2009-08" db="EMBL/GenBank/DDBJ databases">
        <title>The genome sequence of Methanothermobacter marburgensis.</title>
        <authorList>
            <person name="Kaster A."/>
            <person name="Seedorf H."/>
            <person name="Goenrich M."/>
            <person name="Wiezer A."/>
            <person name="Liesegang H."/>
            <person name="Thauer R."/>
            <person name="Gottschalk G."/>
        </authorList>
    </citation>
    <scope>NUCLEOTIDE SEQUENCE</scope>
    <source>
        <strain>Marburg</strain>
    </source>
</reference>
<evidence type="ECO:0000256" key="1">
    <source>
        <dbReference type="HAMAP-Rule" id="MF_01079"/>
    </source>
</evidence>
<comment type="similarity">
    <text evidence="1">Belongs to the UPF0280 family.</text>
</comment>
<dbReference type="KEGG" id="mmg:MTBMA_c11230"/>
<evidence type="ECO:0000313" key="2">
    <source>
        <dbReference type="EMBL" id="ADL58717.1"/>
    </source>
</evidence>
<name>D9PWW9_METTM</name>
<dbReference type="NCBIfam" id="NF003321">
    <property type="entry name" value="PRK04334.1-1"/>
    <property type="match status" value="1"/>
</dbReference>
<dbReference type="SUPFAM" id="SSF143631">
    <property type="entry name" value="ApbE-like"/>
    <property type="match status" value="1"/>
</dbReference>
<dbReference type="STRING" id="79929.MTBMA_c11230"/>
<reference evidence="2 3" key="2">
    <citation type="journal article" date="2010" name="J. Bacteriol.">
        <title>Complete genome sequence of Methanothermobacter marburgensis, a methanoarchaeon model organism.</title>
        <authorList>
            <person name="Liesegang H."/>
            <person name="Kaster A.K."/>
            <person name="Wiezer A."/>
            <person name="Goenrich M."/>
            <person name="Wollherr A."/>
            <person name="Seedorf H."/>
            <person name="Gottschalk G."/>
            <person name="Thauer R.K."/>
        </authorList>
    </citation>
    <scope>NUCLEOTIDE SEQUENCE [LARGE SCALE GENOMIC DNA]</scope>
    <source>
        <strain evidence="3">ATCC BAA-927 / DSM 2133 / JCM 14651 / NBRC 100331 / OCM 82 / Marburg</strain>
    </source>
</reference>
<dbReference type="PaxDb" id="79929-MTBMA_c11230"/>
<keyword evidence="3" id="KW-1185">Reference proteome</keyword>
<evidence type="ECO:0000313" key="3">
    <source>
        <dbReference type="Proteomes" id="UP000000345"/>
    </source>
</evidence>
<dbReference type="Gene3D" id="3.10.520.10">
    <property type="entry name" value="ApbE-like domains"/>
    <property type="match status" value="1"/>
</dbReference>
<dbReference type="OrthoDB" id="50299at2157"/>
<dbReference type="HAMAP" id="MF_01079">
    <property type="entry name" value="UPF0280"/>
    <property type="match status" value="1"/>
</dbReference>
<dbReference type="EMBL" id="CP001710">
    <property type="protein sequence ID" value="ADL58717.1"/>
    <property type="molecule type" value="Genomic_DNA"/>
</dbReference>
<proteinExistence type="inferred from homology"/>
<dbReference type="GeneID" id="9704831"/>
<dbReference type="RefSeq" id="WP_013295939.1">
    <property type="nucleotide sequence ID" value="NC_014408.1"/>
</dbReference>
<protein>
    <recommendedName>
        <fullName evidence="1">UPF0280 protein MTBMA_c11230</fullName>
    </recommendedName>
</protein>
<dbReference type="GeneID" id="86199042"/>
<dbReference type="AlphaFoldDB" id="D9PWW9"/>
<dbReference type="PIRSF" id="PIRSF006421">
    <property type="entry name" value="UCP006421"/>
    <property type="match status" value="1"/>
</dbReference>
<dbReference type="Proteomes" id="UP000000345">
    <property type="component" value="Chromosome"/>
</dbReference>
<dbReference type="InterPro" id="IPR003374">
    <property type="entry name" value="ApbE-like_sf"/>
</dbReference>
<organism evidence="2 3">
    <name type="scientific">Methanothermobacter marburgensis (strain ATCC BAA-927 / DSM 2133 / JCM 14651 / NBRC 100331 / OCM 82 / Marburg)</name>
    <name type="common">Methanobacterium thermoautotrophicum</name>
    <dbReference type="NCBI Taxonomy" id="79929"/>
    <lineage>
        <taxon>Archaea</taxon>
        <taxon>Methanobacteriati</taxon>
        <taxon>Methanobacteriota</taxon>
        <taxon>Methanomada group</taxon>
        <taxon>Methanobacteria</taxon>
        <taxon>Methanobacteriales</taxon>
        <taxon>Methanobacteriaceae</taxon>
        <taxon>Methanothermobacter</taxon>
    </lineage>
</organism>
<dbReference type="HOGENOM" id="CLU_074757_0_0_2"/>